<dbReference type="EMBL" id="GITU01005229">
    <property type="protein sequence ID" value="MBC1173932.1"/>
    <property type="molecule type" value="Transcribed_RNA"/>
</dbReference>
<feature type="transmembrane region" description="Helical" evidence="10">
    <location>
        <begin position="67"/>
        <end position="89"/>
    </location>
</feature>
<dbReference type="GO" id="GO:0042761">
    <property type="term" value="P:very long-chain fatty acid biosynthetic process"/>
    <property type="evidence" value="ECO:0007669"/>
    <property type="project" value="TreeGrafter"/>
</dbReference>
<keyword evidence="5 10" id="KW-0276">Fatty acid metabolism</keyword>
<dbReference type="EC" id="2.3.1.199" evidence="10"/>
<evidence type="ECO:0000256" key="10">
    <source>
        <dbReference type="RuleBase" id="RU361115"/>
    </source>
</evidence>
<organism evidence="12 13">
    <name type="scientific">Lutzomyia longipalpis</name>
    <name type="common">Sand fly</name>
    <dbReference type="NCBI Taxonomy" id="7200"/>
    <lineage>
        <taxon>Eukaryota</taxon>
        <taxon>Metazoa</taxon>
        <taxon>Ecdysozoa</taxon>
        <taxon>Arthropoda</taxon>
        <taxon>Hexapoda</taxon>
        <taxon>Insecta</taxon>
        <taxon>Pterygota</taxon>
        <taxon>Neoptera</taxon>
        <taxon>Endopterygota</taxon>
        <taxon>Diptera</taxon>
        <taxon>Nematocera</taxon>
        <taxon>Psychodoidea</taxon>
        <taxon>Psychodidae</taxon>
        <taxon>Lutzomyia</taxon>
        <taxon>Lutzomyia</taxon>
    </lineage>
</organism>
<dbReference type="AlphaFoldDB" id="A0A1B0CCJ5"/>
<sequence length="267" mass="31758">MFFVVRKVFEFCDHLDKNWSHPLAQYPLVRSPSAIAVIVALYVVFVYKWGPKMMMDRKPFNLQRTIIVYNALQVILNAIIFIESSHLYLQLYDLRCQPVDYNVSPKTVRLARISYIYCLTKFFDFLDTVFFVLRKKKFLFLHSYHHAGMAVVCSFLYKFVANSHFILMGIINSFVHVLMYCYYELAAINPDYRNNLWWKKYITQLQIFQFGIIFLHLTTGFFSNCGLPKILLILLMCQTLFITLMFSDFYYKNYIAKKQSAKQVKQQ</sequence>
<dbReference type="InterPro" id="IPR002076">
    <property type="entry name" value="ELO_fam"/>
</dbReference>
<dbReference type="Pfam" id="PF01151">
    <property type="entry name" value="ELO"/>
    <property type="match status" value="1"/>
</dbReference>
<keyword evidence="3 10" id="KW-0808">Transferase</keyword>
<dbReference type="VEuPathDB" id="VectorBase:LLOJ002063"/>
<dbReference type="EnsemblMetazoa" id="LLOJ002063-RA">
    <property type="protein sequence ID" value="LLOJ002063-PA"/>
    <property type="gene ID" value="LLOJ002063"/>
</dbReference>
<accession>A0A1B0CCJ5</accession>
<comment type="similarity">
    <text evidence="10">Belongs to the ELO family.</text>
</comment>
<evidence type="ECO:0000256" key="5">
    <source>
        <dbReference type="ARBA" id="ARBA00022832"/>
    </source>
</evidence>
<dbReference type="OrthoDB" id="434092at2759"/>
<evidence type="ECO:0000256" key="7">
    <source>
        <dbReference type="ARBA" id="ARBA00023098"/>
    </source>
</evidence>
<feature type="transmembrane region" description="Helical" evidence="10">
    <location>
        <begin position="109"/>
        <end position="126"/>
    </location>
</feature>
<dbReference type="GO" id="GO:0034625">
    <property type="term" value="P:fatty acid elongation, monounsaturated fatty acid"/>
    <property type="evidence" value="ECO:0007669"/>
    <property type="project" value="TreeGrafter"/>
</dbReference>
<dbReference type="GO" id="GO:0009922">
    <property type="term" value="F:fatty acid elongase activity"/>
    <property type="evidence" value="ECO:0007669"/>
    <property type="project" value="UniProtKB-EC"/>
</dbReference>
<evidence type="ECO:0000256" key="8">
    <source>
        <dbReference type="ARBA" id="ARBA00023136"/>
    </source>
</evidence>
<dbReference type="GO" id="GO:0034626">
    <property type="term" value="P:fatty acid elongation, polyunsaturated fatty acid"/>
    <property type="evidence" value="ECO:0007669"/>
    <property type="project" value="TreeGrafter"/>
</dbReference>
<evidence type="ECO:0000313" key="12">
    <source>
        <dbReference type="EnsemblMetazoa" id="LLOJ002063-PA"/>
    </source>
</evidence>
<reference evidence="13" key="1">
    <citation type="submission" date="2012-05" db="EMBL/GenBank/DDBJ databases">
        <title>Whole Genome Assembly of Lutzomyia longipalpis.</title>
        <authorList>
            <person name="Richards S."/>
            <person name="Qu C."/>
            <person name="Dillon R."/>
            <person name="Worley K."/>
            <person name="Scherer S."/>
            <person name="Batterton M."/>
            <person name="Taylor A."/>
            <person name="Hawes A."/>
            <person name="Hernandez B."/>
            <person name="Kovar C."/>
            <person name="Mandapat C."/>
            <person name="Pham C."/>
            <person name="Qu C."/>
            <person name="Jing C."/>
            <person name="Bess C."/>
            <person name="Bandaranaike D."/>
            <person name="Ngo D."/>
            <person name="Ongeri F."/>
            <person name="Arias F."/>
            <person name="Lara F."/>
            <person name="Weissenberger G."/>
            <person name="Kamau G."/>
            <person name="Han H."/>
            <person name="Shen H."/>
            <person name="Dinh H."/>
            <person name="Khalil I."/>
            <person name="Jones J."/>
            <person name="Shafer J."/>
            <person name="Jayaseelan J."/>
            <person name="Quiroz J."/>
            <person name="Blankenburg K."/>
            <person name="Nguyen L."/>
            <person name="Jackson L."/>
            <person name="Francisco L."/>
            <person name="Tang L.-Y."/>
            <person name="Pu L.-L."/>
            <person name="Perales L."/>
            <person name="Lorensuhewa L."/>
            <person name="Munidasa M."/>
            <person name="Coyle M."/>
            <person name="Taylor M."/>
            <person name="Puazo M."/>
            <person name="Firestine M."/>
            <person name="Scheel M."/>
            <person name="Javaid M."/>
            <person name="Wang M."/>
            <person name="Li M."/>
            <person name="Tabassum N."/>
            <person name="Saada N."/>
            <person name="Osuji N."/>
            <person name="Aqrawi P."/>
            <person name="Fu Q."/>
            <person name="Thornton R."/>
            <person name="Raj R."/>
            <person name="Goodspeed R."/>
            <person name="Mata R."/>
            <person name="Najjar R."/>
            <person name="Gubbala S."/>
            <person name="Lee S."/>
            <person name="Denson S."/>
            <person name="Patil S."/>
            <person name="Macmil S."/>
            <person name="Qi S."/>
            <person name="Matskevitch T."/>
            <person name="Palculict T."/>
            <person name="Mathew T."/>
            <person name="Vee V."/>
            <person name="Velamala V."/>
            <person name="Korchina V."/>
            <person name="Cai W."/>
            <person name="Liu W."/>
            <person name="Dai W."/>
            <person name="Zou X."/>
            <person name="Zhu Y."/>
            <person name="Zhang Y."/>
            <person name="Wu Y.-Q."/>
            <person name="Xin Y."/>
            <person name="Nazarath L."/>
            <person name="Kovar C."/>
            <person name="Han Y."/>
            <person name="Muzny D."/>
            <person name="Gibbs R."/>
        </authorList>
    </citation>
    <scope>NUCLEOTIDE SEQUENCE [LARGE SCALE GENOMIC DNA]</scope>
    <source>
        <strain evidence="13">Jacobina</strain>
    </source>
</reference>
<keyword evidence="4 10" id="KW-0812">Transmembrane</keyword>
<evidence type="ECO:0000256" key="4">
    <source>
        <dbReference type="ARBA" id="ARBA00022692"/>
    </source>
</evidence>
<dbReference type="GO" id="GO:0005789">
    <property type="term" value="C:endoplasmic reticulum membrane"/>
    <property type="evidence" value="ECO:0007669"/>
    <property type="project" value="TreeGrafter"/>
</dbReference>
<feature type="transmembrane region" description="Helical" evidence="10">
    <location>
        <begin position="204"/>
        <end position="224"/>
    </location>
</feature>
<proteinExistence type="inferred from homology"/>
<feature type="transmembrane region" description="Helical" evidence="10">
    <location>
        <begin position="230"/>
        <end position="251"/>
    </location>
</feature>
<comment type="subcellular location">
    <subcellularLocation>
        <location evidence="1">Membrane</location>
        <topology evidence="1">Multi-pass membrane protein</topology>
    </subcellularLocation>
</comment>
<evidence type="ECO:0000256" key="6">
    <source>
        <dbReference type="ARBA" id="ARBA00022989"/>
    </source>
</evidence>
<keyword evidence="13" id="KW-1185">Reference proteome</keyword>
<evidence type="ECO:0000256" key="3">
    <source>
        <dbReference type="ARBA" id="ARBA00022679"/>
    </source>
</evidence>
<dbReference type="PANTHER" id="PTHR11157">
    <property type="entry name" value="FATTY ACID ACYL TRANSFERASE-RELATED"/>
    <property type="match status" value="1"/>
</dbReference>
<reference evidence="12" key="3">
    <citation type="submission" date="2020-05" db="UniProtKB">
        <authorList>
            <consortium name="EnsemblMetazoa"/>
        </authorList>
    </citation>
    <scope>IDENTIFICATION</scope>
    <source>
        <strain evidence="12">Jacobina</strain>
    </source>
</reference>
<dbReference type="PANTHER" id="PTHR11157:SF21">
    <property type="entry name" value="ELONGATION OF VERY LONG CHAIN FATTY ACIDS PROTEIN"/>
    <property type="match status" value="1"/>
</dbReference>
<evidence type="ECO:0000256" key="1">
    <source>
        <dbReference type="ARBA" id="ARBA00004141"/>
    </source>
</evidence>
<feature type="transmembrane region" description="Helical" evidence="10">
    <location>
        <begin position="28"/>
        <end position="47"/>
    </location>
</feature>
<protein>
    <recommendedName>
        <fullName evidence="10">Elongation of very long chain fatty acids protein</fullName>
        <ecNumber evidence="10">2.3.1.199</ecNumber>
    </recommendedName>
    <alternativeName>
        <fullName evidence="10">Very-long-chain 3-oxoacyl-CoA synthase</fullName>
    </alternativeName>
</protein>
<name>A0A1B0CCJ5_LUTLO</name>
<comment type="catalytic activity">
    <reaction evidence="10">
        <text>a very-long-chain acyl-CoA + malonyl-CoA + H(+) = a very-long-chain 3-oxoacyl-CoA + CO2 + CoA</text>
        <dbReference type="Rhea" id="RHEA:32727"/>
        <dbReference type="ChEBI" id="CHEBI:15378"/>
        <dbReference type="ChEBI" id="CHEBI:16526"/>
        <dbReference type="ChEBI" id="CHEBI:57287"/>
        <dbReference type="ChEBI" id="CHEBI:57384"/>
        <dbReference type="ChEBI" id="CHEBI:90725"/>
        <dbReference type="ChEBI" id="CHEBI:90736"/>
        <dbReference type="EC" id="2.3.1.199"/>
    </reaction>
</comment>
<dbReference type="RefSeq" id="XP_055692439.1">
    <property type="nucleotide sequence ID" value="XM_055836464.1"/>
</dbReference>
<dbReference type="VEuPathDB" id="VectorBase:LLONM1_005009"/>
<dbReference type="GO" id="GO:0019367">
    <property type="term" value="P:fatty acid elongation, saturated fatty acid"/>
    <property type="evidence" value="ECO:0007669"/>
    <property type="project" value="TreeGrafter"/>
</dbReference>
<dbReference type="GeneID" id="129795316"/>
<keyword evidence="2 10" id="KW-0444">Lipid biosynthesis</keyword>
<evidence type="ECO:0000256" key="9">
    <source>
        <dbReference type="ARBA" id="ARBA00023160"/>
    </source>
</evidence>
<evidence type="ECO:0000313" key="11">
    <source>
        <dbReference type="EMBL" id="MBC1173932.1"/>
    </source>
</evidence>
<keyword evidence="8 10" id="KW-0472">Membrane</keyword>
<dbReference type="GO" id="GO:0030148">
    <property type="term" value="P:sphingolipid biosynthetic process"/>
    <property type="evidence" value="ECO:0007669"/>
    <property type="project" value="TreeGrafter"/>
</dbReference>
<reference evidence="11" key="2">
    <citation type="journal article" date="2020" name="BMC">
        <title>Leishmania infection induces a limited differential gene expression in the sand fly midgut.</title>
        <authorList>
            <person name="Coutinho-Abreu I.V."/>
            <person name="Serafim T.D."/>
            <person name="Meneses C."/>
            <person name="Kamhawi S."/>
            <person name="Oliveira F."/>
            <person name="Valenzuela J.G."/>
        </authorList>
    </citation>
    <scope>NUCLEOTIDE SEQUENCE</scope>
    <source>
        <strain evidence="11">Jacobina</strain>
        <tissue evidence="11">Midgut</tissue>
    </source>
</reference>
<dbReference type="EMBL" id="AJWK01006858">
    <property type="status" value="NOT_ANNOTATED_CDS"/>
    <property type="molecule type" value="Genomic_DNA"/>
</dbReference>
<feature type="transmembrane region" description="Helical" evidence="10">
    <location>
        <begin position="138"/>
        <end position="157"/>
    </location>
</feature>
<keyword evidence="6 10" id="KW-1133">Transmembrane helix</keyword>
<keyword evidence="9 10" id="KW-0275">Fatty acid biosynthesis</keyword>
<evidence type="ECO:0000313" key="13">
    <source>
        <dbReference type="Proteomes" id="UP000092461"/>
    </source>
</evidence>
<evidence type="ECO:0000256" key="2">
    <source>
        <dbReference type="ARBA" id="ARBA00022516"/>
    </source>
</evidence>
<dbReference type="KEGG" id="lll:129795316"/>
<feature type="transmembrane region" description="Helical" evidence="10">
    <location>
        <begin position="163"/>
        <end position="183"/>
    </location>
</feature>
<dbReference type="Proteomes" id="UP000092461">
    <property type="component" value="Unassembled WGS sequence"/>
</dbReference>
<keyword evidence="7 10" id="KW-0443">Lipid metabolism</keyword>